<evidence type="ECO:0000256" key="5">
    <source>
        <dbReference type="ARBA" id="ARBA00022840"/>
    </source>
</evidence>
<evidence type="ECO:0000256" key="2">
    <source>
        <dbReference type="ARBA" id="ARBA00012840"/>
    </source>
</evidence>
<dbReference type="Pfam" id="PF02403">
    <property type="entry name" value="Seryl_tRNA_N"/>
    <property type="match status" value="1"/>
</dbReference>
<keyword evidence="4" id="KW-0547">Nucleotide-binding</keyword>
<keyword evidence="3" id="KW-0436">Ligase</keyword>
<reference evidence="12" key="2">
    <citation type="submission" date="2021-12" db="EMBL/GenBank/DDBJ databases">
        <title>Resequencing data analysis of finger millet.</title>
        <authorList>
            <person name="Hatakeyama M."/>
            <person name="Aluri S."/>
            <person name="Balachadran M.T."/>
            <person name="Sivarajan S.R."/>
            <person name="Poveda L."/>
            <person name="Shimizu-Inatsugi R."/>
            <person name="Schlapbach R."/>
            <person name="Sreeman S.M."/>
            <person name="Shimizu K.K."/>
        </authorList>
    </citation>
    <scope>NUCLEOTIDE SEQUENCE</scope>
</reference>
<evidence type="ECO:0000256" key="4">
    <source>
        <dbReference type="ARBA" id="ARBA00022741"/>
    </source>
</evidence>
<dbReference type="InterPro" id="IPR042103">
    <property type="entry name" value="SerRS_1_N_sf"/>
</dbReference>
<evidence type="ECO:0000313" key="13">
    <source>
        <dbReference type="Proteomes" id="UP001054889"/>
    </source>
</evidence>
<feature type="region of interest" description="Disordered" evidence="10">
    <location>
        <begin position="70"/>
        <end position="139"/>
    </location>
</feature>
<dbReference type="InterPro" id="IPR033729">
    <property type="entry name" value="SerRS_core"/>
</dbReference>
<dbReference type="GO" id="GO:0004828">
    <property type="term" value="F:serine-tRNA ligase activity"/>
    <property type="evidence" value="ECO:0007669"/>
    <property type="project" value="UniProtKB-EC"/>
</dbReference>
<evidence type="ECO:0000256" key="3">
    <source>
        <dbReference type="ARBA" id="ARBA00022598"/>
    </source>
</evidence>
<evidence type="ECO:0000256" key="1">
    <source>
        <dbReference type="ARBA" id="ARBA00010728"/>
    </source>
</evidence>
<dbReference type="Pfam" id="PF00587">
    <property type="entry name" value="tRNA-synt_2b"/>
    <property type="match status" value="1"/>
</dbReference>
<dbReference type="EC" id="6.1.1.11" evidence="2"/>
<dbReference type="NCBIfam" id="TIGR00414">
    <property type="entry name" value="serS"/>
    <property type="match status" value="1"/>
</dbReference>
<feature type="compositionally biased region" description="Basic and acidic residues" evidence="10">
    <location>
        <begin position="246"/>
        <end position="275"/>
    </location>
</feature>
<dbReference type="PANTHER" id="PTHR11778">
    <property type="entry name" value="SERYL-TRNA SYNTHETASE"/>
    <property type="match status" value="1"/>
</dbReference>
<evidence type="ECO:0000313" key="12">
    <source>
        <dbReference type="EMBL" id="GJM97661.1"/>
    </source>
</evidence>
<dbReference type="FunFam" id="3.30.930.10:FF:000026">
    <property type="entry name" value="Seryl-tRNA synthetase, cytoplasmic"/>
    <property type="match status" value="1"/>
</dbReference>
<dbReference type="Gene3D" id="1.10.287.40">
    <property type="entry name" value="Serine-tRNA synthetase, tRNA binding domain"/>
    <property type="match status" value="1"/>
</dbReference>
<evidence type="ECO:0000256" key="8">
    <source>
        <dbReference type="ARBA" id="ARBA00031113"/>
    </source>
</evidence>
<dbReference type="Proteomes" id="UP001054889">
    <property type="component" value="Unassembled WGS sequence"/>
</dbReference>
<reference evidence="12" key="1">
    <citation type="journal article" date="2018" name="DNA Res.">
        <title>Multiple hybrid de novo genome assembly of finger millet, an orphan allotetraploid crop.</title>
        <authorList>
            <person name="Hatakeyama M."/>
            <person name="Aluri S."/>
            <person name="Balachadran M.T."/>
            <person name="Sivarajan S.R."/>
            <person name="Patrignani A."/>
            <person name="Gruter S."/>
            <person name="Poveda L."/>
            <person name="Shimizu-Inatsugi R."/>
            <person name="Baeten J."/>
            <person name="Francoijs K.J."/>
            <person name="Nataraja K.N."/>
            <person name="Reddy Y.A.N."/>
            <person name="Phadnis S."/>
            <person name="Ravikumar R.L."/>
            <person name="Schlapbach R."/>
            <person name="Sreeman S.M."/>
            <person name="Shimizu K.K."/>
        </authorList>
    </citation>
    <scope>NUCLEOTIDE SEQUENCE</scope>
</reference>
<dbReference type="InterPro" id="IPR045864">
    <property type="entry name" value="aa-tRNA-synth_II/BPL/LPL"/>
</dbReference>
<dbReference type="SUPFAM" id="SSF46589">
    <property type="entry name" value="tRNA-binding arm"/>
    <property type="match status" value="1"/>
</dbReference>
<organism evidence="12 13">
    <name type="scientific">Eleusine coracana subsp. coracana</name>
    <dbReference type="NCBI Taxonomy" id="191504"/>
    <lineage>
        <taxon>Eukaryota</taxon>
        <taxon>Viridiplantae</taxon>
        <taxon>Streptophyta</taxon>
        <taxon>Embryophyta</taxon>
        <taxon>Tracheophyta</taxon>
        <taxon>Spermatophyta</taxon>
        <taxon>Magnoliopsida</taxon>
        <taxon>Liliopsida</taxon>
        <taxon>Poales</taxon>
        <taxon>Poaceae</taxon>
        <taxon>PACMAD clade</taxon>
        <taxon>Chloridoideae</taxon>
        <taxon>Cynodonteae</taxon>
        <taxon>Eleusininae</taxon>
        <taxon>Eleusine</taxon>
    </lineage>
</organism>
<evidence type="ECO:0000256" key="9">
    <source>
        <dbReference type="SAM" id="Coils"/>
    </source>
</evidence>
<dbReference type="InterPro" id="IPR010978">
    <property type="entry name" value="tRNA-bd_arm"/>
</dbReference>
<dbReference type="SUPFAM" id="SSF55681">
    <property type="entry name" value="Class II aaRS and biotin synthetases"/>
    <property type="match status" value="1"/>
</dbReference>
<feature type="domain" description="Aminoacyl-transfer RNA synthetases class-II family profile" evidence="11">
    <location>
        <begin position="613"/>
        <end position="838"/>
    </location>
</feature>
<dbReference type="PROSITE" id="PS50862">
    <property type="entry name" value="AA_TRNA_LIGASE_II"/>
    <property type="match status" value="1"/>
</dbReference>
<feature type="coiled-coil region" evidence="9">
    <location>
        <begin position="486"/>
        <end position="516"/>
    </location>
</feature>
<evidence type="ECO:0000259" key="11">
    <source>
        <dbReference type="PROSITE" id="PS50862"/>
    </source>
</evidence>
<dbReference type="EMBL" id="BQKI01000007">
    <property type="protein sequence ID" value="GJM97661.1"/>
    <property type="molecule type" value="Genomic_DNA"/>
</dbReference>
<sequence>MFADARHSVTSRKVHDIMGPLVGLSWVVDWAQQKTPYATGLAEARSGVLVFAKSPLCSTLSSSALLLSRRLAPSPSPSPSGNHEGWTERQRRPGRIGSSALPRPSVQDEAVRAVERQGRLPPLRLRPRRGRASEAASPSFVSAAPTTWDVLGSGAHVENDEMIGRILHFNKSILEGKDMQMYWTIRRRDSMDLDFRFRPERRHSTRGRYSPERDTRGRSFRDDKASSQDRGSSQSRSPIRKRERKHSPDGGKSDSSESFRTSDNEDKKKDKRYPSSDEEITDYEVQLKQVHVDMEALREDKSELEVILEKKTEEVRKLSSKVDNLESQLNEAKEDCQRSQARFERLADLLASDTLKPCNKDQGSIGNANEDQCNAFEMSPSDHQQNHVSTARKRSIALSTSEDAKTGKKKRESDDGMIPIPVPEKYRPEHALEPSNNSNGNGMPKSFSAQKKFGEGDYSEGGNIVSSSNIFTDRELNAASKKIGKLKAANNRDDEAQELIERTAELKRTLAATEAEVRGIKAALDAKLLTIGNMVHESVVVSNDEADNAVVRMWGEGMLRQEESCLKNHVDLCVMTGIVDLKKGALLAGGRGFILTGDGVFFNQALINFGMAFLRRRGFTAMQPPSSMNKETMAKCAQLSQFDEELCKIEGEDKYLIATSEQPLAACHMGERIYPNELPIRYAGYSTCHRKEAGAHGRDTAGIFRVHESQKVEQFCITAPEDSWEMLEEMIKNAEDFYQELGLPYRVVSVISGALNFAAAKKYDLEAWFPASQTYRELVSCSNCTDYQARRLEIRYGQKTDKGPQKFVHMLNSTLTATERTLCCIMENYQTEDGVVVPKALRPYMDGIEFLPFTKTLDGKPITPKSKD</sequence>
<protein>
    <recommendedName>
        <fullName evidence="2">serine--tRNA ligase</fullName>
        <ecNumber evidence="2">6.1.1.11</ecNumber>
    </recommendedName>
    <alternativeName>
        <fullName evidence="8">Seryl-tRNA synthetase</fullName>
    </alternativeName>
</protein>
<evidence type="ECO:0000256" key="10">
    <source>
        <dbReference type="SAM" id="MobiDB-lite"/>
    </source>
</evidence>
<keyword evidence="6" id="KW-0648">Protein biosynthesis</keyword>
<dbReference type="GO" id="GO:0006434">
    <property type="term" value="P:seryl-tRNA aminoacylation"/>
    <property type="evidence" value="ECO:0007669"/>
    <property type="project" value="InterPro"/>
</dbReference>
<gene>
    <name evidence="12" type="primary">ga14602</name>
    <name evidence="12" type="ORF">PR202_ga14602</name>
</gene>
<evidence type="ECO:0000256" key="7">
    <source>
        <dbReference type="ARBA" id="ARBA00023146"/>
    </source>
</evidence>
<feature type="compositionally biased region" description="Basic and acidic residues" evidence="10">
    <location>
        <begin position="109"/>
        <end position="118"/>
    </location>
</feature>
<dbReference type="InterPro" id="IPR002317">
    <property type="entry name" value="Ser-tRNA-ligase_type_1"/>
</dbReference>
<dbReference type="InterPro" id="IPR002314">
    <property type="entry name" value="aa-tRNA-synt_IIb"/>
</dbReference>
<dbReference type="PRINTS" id="PR00981">
    <property type="entry name" value="TRNASYNTHSER"/>
</dbReference>
<name>A0AAV5CH18_ELECO</name>
<dbReference type="AlphaFoldDB" id="A0AAV5CH18"/>
<feature type="compositionally biased region" description="Basic and acidic residues" evidence="10">
    <location>
        <begin position="209"/>
        <end position="227"/>
    </location>
</feature>
<accession>A0AAV5CH18</accession>
<feature type="compositionally biased region" description="Basic and acidic residues" evidence="10">
    <location>
        <begin position="402"/>
        <end position="414"/>
    </location>
</feature>
<keyword evidence="7" id="KW-0030">Aminoacyl-tRNA synthetase</keyword>
<feature type="compositionally biased region" description="Low complexity" evidence="10">
    <location>
        <begin position="228"/>
        <end position="237"/>
    </location>
</feature>
<proteinExistence type="inferred from homology"/>
<dbReference type="CDD" id="cd00770">
    <property type="entry name" value="SerRS_core"/>
    <property type="match status" value="1"/>
</dbReference>
<evidence type="ECO:0000256" key="6">
    <source>
        <dbReference type="ARBA" id="ARBA00022917"/>
    </source>
</evidence>
<keyword evidence="9" id="KW-0175">Coiled coil</keyword>
<dbReference type="InterPro" id="IPR006195">
    <property type="entry name" value="aa-tRNA-synth_II"/>
</dbReference>
<dbReference type="GO" id="GO:0005524">
    <property type="term" value="F:ATP binding"/>
    <property type="evidence" value="ECO:0007669"/>
    <property type="project" value="UniProtKB-KW"/>
</dbReference>
<keyword evidence="13" id="KW-1185">Reference proteome</keyword>
<feature type="region of interest" description="Disordered" evidence="10">
    <location>
        <begin position="369"/>
        <end position="454"/>
    </location>
</feature>
<comment type="caution">
    <text evidence="12">The sequence shown here is derived from an EMBL/GenBank/DDBJ whole genome shotgun (WGS) entry which is preliminary data.</text>
</comment>
<keyword evidence="5" id="KW-0067">ATP-binding</keyword>
<dbReference type="InterPro" id="IPR015866">
    <property type="entry name" value="Ser-tRNA-synth_1_N"/>
</dbReference>
<dbReference type="Gene3D" id="3.30.930.10">
    <property type="entry name" value="Bira Bifunctional Protein, Domain 2"/>
    <property type="match status" value="1"/>
</dbReference>
<feature type="region of interest" description="Disordered" evidence="10">
    <location>
        <begin position="203"/>
        <end position="282"/>
    </location>
</feature>
<comment type="similarity">
    <text evidence="1">Belongs to the class-II aminoacyl-tRNA synthetase family. Type-1 seryl-tRNA synthetase subfamily.</text>
</comment>